<dbReference type="Proteomes" id="UP000221168">
    <property type="component" value="Unassembled WGS sequence"/>
</dbReference>
<proteinExistence type="predicted"/>
<accession>A0A2G1QKM0</accession>
<evidence type="ECO:0000313" key="2">
    <source>
        <dbReference type="EMBL" id="PHP66042.1"/>
    </source>
</evidence>
<feature type="domain" description="HNH nuclease" evidence="1">
    <location>
        <begin position="324"/>
        <end position="382"/>
    </location>
</feature>
<dbReference type="Gene3D" id="1.10.30.50">
    <property type="match status" value="1"/>
</dbReference>
<comment type="caution">
    <text evidence="2">The sequence shown here is derived from an EMBL/GenBank/DDBJ whole genome shotgun (WGS) entry which is preliminary data.</text>
</comment>
<dbReference type="Pfam" id="PF13395">
    <property type="entry name" value="HNH_4"/>
    <property type="match status" value="1"/>
</dbReference>
<dbReference type="OrthoDB" id="9777169at2"/>
<evidence type="ECO:0000313" key="3">
    <source>
        <dbReference type="Proteomes" id="UP000221168"/>
    </source>
</evidence>
<dbReference type="AlphaFoldDB" id="A0A2G1QKM0"/>
<dbReference type="SMART" id="SM00507">
    <property type="entry name" value="HNHc"/>
    <property type="match status" value="1"/>
</dbReference>
<keyword evidence="3" id="KW-1185">Reference proteome</keyword>
<dbReference type="InterPro" id="IPR003615">
    <property type="entry name" value="HNH_nuc"/>
</dbReference>
<gene>
    <name evidence="2" type="ORF">CSC94_15645</name>
</gene>
<dbReference type="EMBL" id="PDVP01000010">
    <property type="protein sequence ID" value="PHP66042.1"/>
    <property type="molecule type" value="Genomic_DNA"/>
</dbReference>
<protein>
    <recommendedName>
        <fullName evidence="1">HNH nuclease domain-containing protein</fullName>
    </recommendedName>
</protein>
<evidence type="ECO:0000259" key="1">
    <source>
        <dbReference type="SMART" id="SM00507"/>
    </source>
</evidence>
<organism evidence="2 3">
    <name type="scientific">Zhengella mangrovi</name>
    <dbReference type="NCBI Taxonomy" id="1982044"/>
    <lineage>
        <taxon>Bacteria</taxon>
        <taxon>Pseudomonadati</taxon>
        <taxon>Pseudomonadota</taxon>
        <taxon>Alphaproteobacteria</taxon>
        <taxon>Hyphomicrobiales</taxon>
        <taxon>Notoacmeibacteraceae</taxon>
        <taxon>Zhengella</taxon>
    </lineage>
</organism>
<dbReference type="SUPFAM" id="SSF53383">
    <property type="entry name" value="PLP-dependent transferases"/>
    <property type="match status" value="1"/>
</dbReference>
<name>A0A2G1QKM0_9HYPH</name>
<dbReference type="InterPro" id="IPR015424">
    <property type="entry name" value="PyrdxlP-dep_Trfase"/>
</dbReference>
<reference evidence="2 3" key="1">
    <citation type="submission" date="2017-10" db="EMBL/GenBank/DDBJ databases">
        <title>Sedimentibacterium mangrovi gen. nov., sp. nov., a novel member of family Phyllobacteriacea isolated from mangrove sediment.</title>
        <authorList>
            <person name="Liao H."/>
            <person name="Tian Y."/>
        </authorList>
    </citation>
    <scope>NUCLEOTIDE SEQUENCE [LARGE SCALE GENOMIC DNA]</scope>
    <source>
        <strain evidence="2 3">X9-2-2</strain>
    </source>
</reference>
<sequence length="749" mass="82629">MRESAIGVAAALNDDARRPGTGGTDMVLRFSFDLGTGSIGLAAGRTGADGRLEPLFAGARILPAQPAQAVARLGLRRKQGRYRKRRRERRRQFAACLRKAGLLPPVGKASARLFRLDPYELRRRALDRPVSLHALGRLLMHLHKRRGRPIAGTSPPGEIAGPGLRTLGEHLAIRHRGPVRGRRAVRHRLGLKGIVDPPPEIRRTDVIAEFRAIWTAQRQFSPTRLSDTLFDTIHAAFQDEGRRVERPPREDRRTAVVLAQLRQCMNAMERRFGTPRSVVLERPLPLPSGEGLSARHAMPPWAWDLLRRRGLRPTRHRRVVLALLARQEAAANGQAVCPYSGRNLKRADLFSGLHEIDHVLPVSRGGATAAANLVLCHAFANRQKANRTPEEAFAGQARWRQNTRPGAVAGRNGPMAHAMPDRRAAMQRLAAAAGRMIARRWPGARVQWVHPSGIAALRRSIAPEGQAGPSAKSLADNRNHAVDALLALFLATGRKPDAARVLAFLENATVTHAGGRKKTATGETRYGATLSRDGTAHLHCRRPLTTLSKAQARRIVDPALRERILEALEHRDTGTSRIEALQDLSRTTGIRRVRIARATRMAWPVAGGIAWVMPAGNAFMDIVVLPSGRWVGFCATRAETARKDWRPIWEKGRIGGKLVMRLRTGDLIELDGPEGERVWRTVRQLSAAKARIHLAAPEEGGTLARRHADPDDPFRWELVTAEGLRRAGARALDVTPAGLVRPRRSNLSR</sequence>